<keyword evidence="4" id="KW-1185">Reference proteome</keyword>
<feature type="region of interest" description="Disordered" evidence="1">
    <location>
        <begin position="45"/>
        <end position="68"/>
    </location>
</feature>
<feature type="compositionally biased region" description="Polar residues" evidence="1">
    <location>
        <begin position="59"/>
        <end position="68"/>
    </location>
</feature>
<proteinExistence type="predicted"/>
<accession>A0A9Q1MQZ7</accession>
<reference evidence="4" key="1">
    <citation type="journal article" date="2023" name="Proc. Natl. Acad. Sci. U.S.A.">
        <title>Genomic and structural basis for evolution of tropane alkaloid biosynthesis.</title>
        <authorList>
            <person name="Wanga Y.-J."/>
            <person name="Taina T."/>
            <person name="Yua J.-Y."/>
            <person name="Lia J."/>
            <person name="Xua B."/>
            <person name="Chenc J."/>
            <person name="D'Auriad J.C."/>
            <person name="Huanga J.-P."/>
            <person name="Huanga S.-X."/>
        </authorList>
    </citation>
    <scope>NUCLEOTIDE SEQUENCE [LARGE SCALE GENOMIC DNA]</scope>
    <source>
        <strain evidence="4">cv. KIB-2019</strain>
    </source>
</reference>
<dbReference type="Proteomes" id="UP001152561">
    <property type="component" value="Unassembled WGS sequence"/>
</dbReference>
<feature type="signal peptide" evidence="2">
    <location>
        <begin position="1"/>
        <end position="20"/>
    </location>
</feature>
<keyword evidence="2" id="KW-0732">Signal</keyword>
<evidence type="ECO:0000256" key="1">
    <source>
        <dbReference type="SAM" id="MobiDB-lite"/>
    </source>
</evidence>
<protein>
    <submittedName>
        <fullName evidence="3">Uncharacterized protein</fullName>
    </submittedName>
</protein>
<feature type="chain" id="PRO_5040433637" evidence="2">
    <location>
        <begin position="21"/>
        <end position="108"/>
    </location>
</feature>
<name>A0A9Q1MQZ7_9SOLA</name>
<evidence type="ECO:0000256" key="2">
    <source>
        <dbReference type="SAM" id="SignalP"/>
    </source>
</evidence>
<comment type="caution">
    <text evidence="3">The sequence shown here is derived from an EMBL/GenBank/DDBJ whole genome shotgun (WGS) entry which is preliminary data.</text>
</comment>
<gene>
    <name evidence="3" type="ORF">K7X08_019098</name>
</gene>
<sequence>MNYHFIKHLTLLFFEVLTAPQRSKDSCWTSDGAFKNAPPFTASAAAKSASATSPEDDNSQGSGHQSFHITYSDLGDKASTCRIGLEIPDALLESTLNAVKESMLKKKT</sequence>
<dbReference type="AlphaFoldDB" id="A0A9Q1MQZ7"/>
<organism evidence="3 4">
    <name type="scientific">Anisodus acutangulus</name>
    <dbReference type="NCBI Taxonomy" id="402998"/>
    <lineage>
        <taxon>Eukaryota</taxon>
        <taxon>Viridiplantae</taxon>
        <taxon>Streptophyta</taxon>
        <taxon>Embryophyta</taxon>
        <taxon>Tracheophyta</taxon>
        <taxon>Spermatophyta</taxon>
        <taxon>Magnoliopsida</taxon>
        <taxon>eudicotyledons</taxon>
        <taxon>Gunneridae</taxon>
        <taxon>Pentapetalae</taxon>
        <taxon>asterids</taxon>
        <taxon>lamiids</taxon>
        <taxon>Solanales</taxon>
        <taxon>Solanaceae</taxon>
        <taxon>Solanoideae</taxon>
        <taxon>Hyoscyameae</taxon>
        <taxon>Anisodus</taxon>
    </lineage>
</organism>
<dbReference type="EMBL" id="JAJAGQ010000003">
    <property type="protein sequence ID" value="KAJ8566890.1"/>
    <property type="molecule type" value="Genomic_DNA"/>
</dbReference>
<evidence type="ECO:0000313" key="3">
    <source>
        <dbReference type="EMBL" id="KAJ8566890.1"/>
    </source>
</evidence>
<evidence type="ECO:0000313" key="4">
    <source>
        <dbReference type="Proteomes" id="UP001152561"/>
    </source>
</evidence>